<dbReference type="KEGG" id="tvi:Thivi_0719"/>
<evidence type="ECO:0000313" key="2">
    <source>
        <dbReference type="Proteomes" id="UP000006062"/>
    </source>
</evidence>
<dbReference type="InterPro" id="IPR036930">
    <property type="entry name" value="WGR_dom_sf"/>
</dbReference>
<reference evidence="1 2" key="1">
    <citation type="submission" date="2012-06" db="EMBL/GenBank/DDBJ databases">
        <title>Complete sequence of Thiocystis violascens DSM 198.</title>
        <authorList>
            <consortium name="US DOE Joint Genome Institute"/>
            <person name="Lucas S."/>
            <person name="Han J."/>
            <person name="Lapidus A."/>
            <person name="Cheng J.-F."/>
            <person name="Goodwin L."/>
            <person name="Pitluck S."/>
            <person name="Peters L."/>
            <person name="Ovchinnikova G."/>
            <person name="Teshima H."/>
            <person name="Detter J.C."/>
            <person name="Han C."/>
            <person name="Tapia R."/>
            <person name="Land M."/>
            <person name="Hauser L."/>
            <person name="Kyrpides N."/>
            <person name="Ivanova N."/>
            <person name="Pagani I."/>
            <person name="Vogl K."/>
            <person name="Liu Z."/>
            <person name="Frigaard N.-U."/>
            <person name="Bryant D."/>
            <person name="Woyke T."/>
        </authorList>
    </citation>
    <scope>NUCLEOTIDE SEQUENCE [LARGE SCALE GENOMIC DNA]</scope>
    <source>
        <strain evidence="2">ATCC 17096 / DSM 198 / 6111</strain>
    </source>
</reference>
<gene>
    <name evidence="1" type="ordered locus">Thivi_0719</name>
</gene>
<accession>I3Y704</accession>
<evidence type="ECO:0008006" key="3">
    <source>
        <dbReference type="Google" id="ProtNLM"/>
    </source>
</evidence>
<organism evidence="1 2">
    <name type="scientific">Thiocystis violascens (strain ATCC 17096 / DSM 198 / 6111)</name>
    <name type="common">Chromatium violascens</name>
    <dbReference type="NCBI Taxonomy" id="765911"/>
    <lineage>
        <taxon>Bacteria</taxon>
        <taxon>Pseudomonadati</taxon>
        <taxon>Pseudomonadota</taxon>
        <taxon>Gammaproteobacteria</taxon>
        <taxon>Chromatiales</taxon>
        <taxon>Chromatiaceae</taxon>
        <taxon>Thiocystis</taxon>
    </lineage>
</organism>
<dbReference type="AlphaFoldDB" id="I3Y704"/>
<dbReference type="RefSeq" id="WP_014777266.1">
    <property type="nucleotide sequence ID" value="NC_018012.1"/>
</dbReference>
<dbReference type="SUPFAM" id="SSF142921">
    <property type="entry name" value="WGR domain-like"/>
    <property type="match status" value="1"/>
</dbReference>
<dbReference type="eggNOG" id="ENOG50338ZS">
    <property type="taxonomic scope" value="Bacteria"/>
</dbReference>
<name>I3Y704_THIV6</name>
<keyword evidence="2" id="KW-1185">Reference proteome</keyword>
<evidence type="ECO:0000313" key="1">
    <source>
        <dbReference type="EMBL" id="AFL72772.1"/>
    </source>
</evidence>
<dbReference type="OrthoDB" id="5801306at2"/>
<dbReference type="Proteomes" id="UP000006062">
    <property type="component" value="Chromosome"/>
</dbReference>
<dbReference type="STRING" id="765911.Thivi_0719"/>
<sequence length="84" mass="9766">MYSWIQTEKSLYYQAHLIKDLFGDWTLVSSWGSIDARRGRVRTTGVSSYEAGLERIKAIDRRRRQHGYQCVQGLSTSPTGEKRR</sequence>
<protein>
    <recommendedName>
        <fullName evidence="3">WGR domain-containing protein</fullName>
    </recommendedName>
</protein>
<dbReference type="HOGENOM" id="CLU_155888_2_0_6"/>
<dbReference type="EMBL" id="CP003154">
    <property type="protein sequence ID" value="AFL72772.1"/>
    <property type="molecule type" value="Genomic_DNA"/>
</dbReference>
<proteinExistence type="predicted"/>